<proteinExistence type="predicted"/>
<dbReference type="EMBL" id="LS974620">
    <property type="protein sequence ID" value="CAG7906858.1"/>
    <property type="molecule type" value="Genomic_DNA"/>
</dbReference>
<dbReference type="Proteomes" id="UP000694005">
    <property type="component" value="Chromosome A04"/>
</dbReference>
<dbReference type="Gramene" id="A04p17590.2_BraZ1">
    <property type="protein sequence ID" value="A04p17590.2_BraZ1.CDS"/>
    <property type="gene ID" value="A04g17590.2_BraZ1"/>
</dbReference>
<dbReference type="AlphaFoldDB" id="A0A8D9HVW5"/>
<sequence>MCADEYVVSAHIDQTTGSMCTCSTRVRVWEKREPSIWRYNHMPPCSIDIWTKLIMIQTCSF</sequence>
<evidence type="ECO:0000313" key="1">
    <source>
        <dbReference type="EMBL" id="CAG7906858.1"/>
    </source>
</evidence>
<name>A0A8D9HVW5_BRACM</name>
<accession>A0A8D9HVW5</accession>
<evidence type="ECO:0000313" key="2">
    <source>
        <dbReference type="Proteomes" id="UP000694005"/>
    </source>
</evidence>
<organism evidence="1 2">
    <name type="scientific">Brassica campestris</name>
    <name type="common">Field mustard</name>
    <dbReference type="NCBI Taxonomy" id="3711"/>
    <lineage>
        <taxon>Eukaryota</taxon>
        <taxon>Viridiplantae</taxon>
        <taxon>Streptophyta</taxon>
        <taxon>Embryophyta</taxon>
        <taxon>Tracheophyta</taxon>
        <taxon>Spermatophyta</taxon>
        <taxon>Magnoliopsida</taxon>
        <taxon>eudicotyledons</taxon>
        <taxon>Gunneridae</taxon>
        <taxon>Pentapetalae</taxon>
        <taxon>rosids</taxon>
        <taxon>malvids</taxon>
        <taxon>Brassicales</taxon>
        <taxon>Brassicaceae</taxon>
        <taxon>Brassiceae</taxon>
        <taxon>Brassica</taxon>
    </lineage>
</organism>
<gene>
    <name evidence="1" type="ORF">BRAPAZ1V2_A04P17590.2</name>
</gene>
<protein>
    <submittedName>
        <fullName evidence="1">Uncharacterized protein</fullName>
    </submittedName>
</protein>
<reference evidence="1 2" key="1">
    <citation type="submission" date="2021-07" db="EMBL/GenBank/DDBJ databases">
        <authorList>
            <consortium name="Genoscope - CEA"/>
            <person name="William W."/>
        </authorList>
    </citation>
    <scope>NUCLEOTIDE SEQUENCE [LARGE SCALE GENOMIC DNA]</scope>
</reference>